<feature type="transmembrane region" description="Helical" evidence="1">
    <location>
        <begin position="325"/>
        <end position="345"/>
    </location>
</feature>
<feature type="transmembrane region" description="Helical" evidence="1">
    <location>
        <begin position="12"/>
        <end position="35"/>
    </location>
</feature>
<organism evidence="2 3">
    <name type="scientific">Pseudenterobacter timonensis</name>
    <dbReference type="NCBI Taxonomy" id="1755099"/>
    <lineage>
        <taxon>Bacteria</taxon>
        <taxon>Pseudomonadati</taxon>
        <taxon>Pseudomonadota</taxon>
        <taxon>Gammaproteobacteria</taxon>
        <taxon>Enterobacterales</taxon>
        <taxon>Enterobacteriaceae</taxon>
        <taxon>Pseudenterobacter</taxon>
    </lineage>
</organism>
<evidence type="ECO:0000313" key="3">
    <source>
        <dbReference type="Proteomes" id="UP001561463"/>
    </source>
</evidence>
<feature type="transmembrane region" description="Helical" evidence="1">
    <location>
        <begin position="142"/>
        <end position="161"/>
    </location>
</feature>
<accession>A0ABV4A304</accession>
<keyword evidence="1" id="KW-0472">Membrane</keyword>
<dbReference type="RefSeq" id="WP_369496484.1">
    <property type="nucleotide sequence ID" value="NZ_JBFZPZ010000001.1"/>
</dbReference>
<evidence type="ECO:0008006" key="4">
    <source>
        <dbReference type="Google" id="ProtNLM"/>
    </source>
</evidence>
<evidence type="ECO:0000313" key="2">
    <source>
        <dbReference type="EMBL" id="MEX9251078.1"/>
    </source>
</evidence>
<feature type="transmembrane region" description="Helical" evidence="1">
    <location>
        <begin position="41"/>
        <end position="64"/>
    </location>
</feature>
<dbReference type="Proteomes" id="UP001561463">
    <property type="component" value="Unassembled WGS sequence"/>
</dbReference>
<comment type="caution">
    <text evidence="2">The sequence shown here is derived from an EMBL/GenBank/DDBJ whole genome shotgun (WGS) entry which is preliminary data.</text>
</comment>
<reference evidence="2 3" key="1">
    <citation type="submission" date="2024-03" db="EMBL/GenBank/DDBJ databases">
        <title>Role of Flies in the Dissemination of Carbapenem-Resistant Enterobacteriaceae (CRE): An Epidemiological and Genomic Study in China.</title>
        <authorList>
            <person name="Chen K."/>
            <person name="Zhang R."/>
            <person name="Chen S."/>
        </authorList>
    </citation>
    <scope>NUCLEOTIDE SEQUENCE [LARGE SCALE GENOMIC DNA]</scope>
    <source>
        <strain evidence="3">fly-313</strain>
    </source>
</reference>
<sequence>MNDLKLSLVFGIFTRVITFLNQILSVPLIITLIGLSEFTRYNVMTAGVAWLITLGGCLLPSIIGDIARACLDKDDETISKKVSSAFALMFTFCLIVVLVYSIFFSTLSIDTHAILFFSIIIIFASTAESIRQGLGENYKNSIYNGIANLLSLVGIFTLYFLKVKTNLLIILCVTLGSVAFLKLINLLPLLQYFNLRNIKFNHCKDMLVKALGFIMISVAYYCNTAGMITILGYTKYDAITDFVILQKIILIIMGIIVMVRNPLWGVIAKMKYKGGGAEIMNGFNKFLKIYFLFCPIIFITLYFGLNPFLALWAKGLSIDQLTITFYSLYILIMMLSYINSILYYGLEIFSSVSKLLIIEAVVNIVCVFILSKTGAPLYIIFIVMLCTSLSVSSIVYNLIKRTCANVN</sequence>
<feature type="transmembrane region" description="Helical" evidence="1">
    <location>
        <begin position="352"/>
        <end position="371"/>
    </location>
</feature>
<feature type="transmembrane region" description="Helical" evidence="1">
    <location>
        <begin position="377"/>
        <end position="399"/>
    </location>
</feature>
<feature type="transmembrane region" description="Helical" evidence="1">
    <location>
        <begin position="210"/>
        <end position="232"/>
    </location>
</feature>
<feature type="transmembrane region" description="Helical" evidence="1">
    <location>
        <begin position="289"/>
        <end position="313"/>
    </location>
</feature>
<keyword evidence="1" id="KW-1133">Transmembrane helix</keyword>
<proteinExistence type="predicted"/>
<dbReference type="EMBL" id="JBFZPZ010000001">
    <property type="protein sequence ID" value="MEX9251078.1"/>
    <property type="molecule type" value="Genomic_DNA"/>
</dbReference>
<protein>
    <recommendedName>
        <fullName evidence="4">O-antigen/teichoic acid export membrane protein</fullName>
    </recommendedName>
</protein>
<feature type="transmembrane region" description="Helical" evidence="1">
    <location>
        <begin position="113"/>
        <end position="130"/>
    </location>
</feature>
<keyword evidence="3" id="KW-1185">Reference proteome</keyword>
<gene>
    <name evidence="2" type="ORF">AB7Z85_00860</name>
</gene>
<feature type="transmembrane region" description="Helical" evidence="1">
    <location>
        <begin position="85"/>
        <end position="107"/>
    </location>
</feature>
<keyword evidence="1" id="KW-0812">Transmembrane</keyword>
<evidence type="ECO:0000256" key="1">
    <source>
        <dbReference type="SAM" id="Phobius"/>
    </source>
</evidence>
<feature type="transmembrane region" description="Helical" evidence="1">
    <location>
        <begin position="244"/>
        <end position="268"/>
    </location>
</feature>
<name>A0ABV4A304_9ENTR</name>
<feature type="transmembrane region" description="Helical" evidence="1">
    <location>
        <begin position="167"/>
        <end position="190"/>
    </location>
</feature>